<organism evidence="12">
    <name type="scientific">Cupriavidus taiwanensis</name>
    <dbReference type="NCBI Taxonomy" id="164546"/>
    <lineage>
        <taxon>Bacteria</taxon>
        <taxon>Pseudomonadati</taxon>
        <taxon>Pseudomonadota</taxon>
        <taxon>Betaproteobacteria</taxon>
        <taxon>Burkholderiales</taxon>
        <taxon>Burkholderiaceae</taxon>
        <taxon>Cupriavidus</taxon>
    </lineage>
</organism>
<dbReference type="Gene3D" id="3.90.550.10">
    <property type="entry name" value="Spore Coat Polysaccharide Biosynthesis Protein SpsA, Chain A"/>
    <property type="match status" value="1"/>
</dbReference>
<gene>
    <name evidence="12" type="primary">cpsB</name>
    <name evidence="12" type="ORF">CBM2613_B180066</name>
</gene>
<evidence type="ECO:0000256" key="4">
    <source>
        <dbReference type="ARBA" id="ARBA00022695"/>
    </source>
</evidence>
<comment type="catalytic activity">
    <reaction evidence="7">
        <text>alpha-D-mannose 1-phosphate + GTP + H(+) = GDP-alpha-D-mannose + diphosphate</text>
        <dbReference type="Rhea" id="RHEA:15229"/>
        <dbReference type="ChEBI" id="CHEBI:15378"/>
        <dbReference type="ChEBI" id="CHEBI:33019"/>
        <dbReference type="ChEBI" id="CHEBI:37565"/>
        <dbReference type="ChEBI" id="CHEBI:57527"/>
        <dbReference type="ChEBI" id="CHEBI:58409"/>
        <dbReference type="EC" id="2.7.7.13"/>
    </reaction>
</comment>
<dbReference type="SUPFAM" id="SSF53448">
    <property type="entry name" value="Nucleotide-diphospho-sugar transferases"/>
    <property type="match status" value="1"/>
</dbReference>
<proteinExistence type="inferred from homology"/>
<protein>
    <recommendedName>
        <fullName evidence="2">mannose-1-phosphate guanylyltransferase</fullName>
        <ecNumber evidence="2">2.7.7.13</ecNumber>
    </recommendedName>
</protein>
<dbReference type="SUPFAM" id="SSF51182">
    <property type="entry name" value="RmlC-like cupins"/>
    <property type="match status" value="1"/>
</dbReference>
<evidence type="ECO:0000256" key="8">
    <source>
        <dbReference type="RuleBase" id="RU004190"/>
    </source>
</evidence>
<name>A0A375E946_9BURK</name>
<keyword evidence="5" id="KW-0547">Nucleotide-binding</keyword>
<evidence type="ECO:0000256" key="1">
    <source>
        <dbReference type="ARBA" id="ARBA00006115"/>
    </source>
</evidence>
<dbReference type="PANTHER" id="PTHR46390">
    <property type="entry name" value="MANNOSE-1-PHOSPHATE GUANYLYLTRANSFERASE"/>
    <property type="match status" value="1"/>
</dbReference>
<evidence type="ECO:0000259" key="9">
    <source>
        <dbReference type="Pfam" id="PF00483"/>
    </source>
</evidence>
<dbReference type="GO" id="GO:0009298">
    <property type="term" value="P:GDP-mannose biosynthetic process"/>
    <property type="evidence" value="ECO:0007669"/>
    <property type="project" value="TreeGrafter"/>
</dbReference>
<reference evidence="12" key="1">
    <citation type="submission" date="2018-01" db="EMBL/GenBank/DDBJ databases">
        <authorList>
            <person name="Clerissi C."/>
        </authorList>
    </citation>
    <scope>NUCLEOTIDE SEQUENCE</scope>
    <source>
        <strain evidence="12">Cupriavidus taiwanensis STM 8556</strain>
    </source>
</reference>
<dbReference type="CDD" id="cd02213">
    <property type="entry name" value="cupin_PMI_typeII_C"/>
    <property type="match status" value="1"/>
</dbReference>
<dbReference type="InterPro" id="IPR005835">
    <property type="entry name" value="NTP_transferase_dom"/>
</dbReference>
<dbReference type="Pfam" id="PF22640">
    <property type="entry name" value="ManC_GMP_beta-helix"/>
    <property type="match status" value="1"/>
</dbReference>
<sequence length="499" mass="54244">MDNTDLPVLVPVVISGGAGTRLWPVSRETFPKPMMTLADGESLLQKTFNRVAALPGVREVVTVINREIYFLARDILARSEARAMPCSFLLEPVGRNTAAAIAAAASWVARRHGDHALMLVLPADHLIEPLESFVEAVAAAAQVARQGWLATFGVAPTAPETGYGYIQAGPPIGAAGELAHLACRFVEKPALELARTYLASGDYLWNSGMFCFSAGAVLAELQRYAADIADQAAGSVRSGRELRAGEQLSLELDPAAFEAVRAQSLDFALMERSQRVAVVRNTMRWSDVGSWSSVSALLPQDGDGNSVSGDAVLHNTRRCYIRSERVVGAVGLDNLMIVDTEDALLVAHREHAEDVRHIVTALQRKGHDACRHHRTVRRPWGAYSVLVEGERFKVKRIVVAPGQSLSLQLHAHRYEHWIVVSGEALVENGTQRARLLANQSTYIPAGQKHRLHNPGSGELVLIEVQCGNYLGEDDIVRFEDNYGRAPAQVGTAQASVRHA</sequence>
<dbReference type="Proteomes" id="UP000256952">
    <property type="component" value="Chromosome CBM2613_b"/>
</dbReference>
<evidence type="ECO:0000256" key="2">
    <source>
        <dbReference type="ARBA" id="ARBA00012387"/>
    </source>
</evidence>
<dbReference type="InterPro" id="IPR006375">
    <property type="entry name" value="Man1P_GuaTrfase/Man6P_Isoase"/>
</dbReference>
<dbReference type="AlphaFoldDB" id="A0A375E946"/>
<comment type="similarity">
    <text evidence="1 8">Belongs to the mannose-6-phosphate isomerase type 2 family.</text>
</comment>
<dbReference type="NCBIfam" id="TIGR01479">
    <property type="entry name" value="GMP_PMI"/>
    <property type="match status" value="1"/>
</dbReference>
<dbReference type="PANTHER" id="PTHR46390:SF1">
    <property type="entry name" value="MANNOSE-1-PHOSPHATE GUANYLYLTRANSFERASE"/>
    <property type="match status" value="1"/>
</dbReference>
<dbReference type="Gene3D" id="2.60.120.10">
    <property type="entry name" value="Jelly Rolls"/>
    <property type="match status" value="1"/>
</dbReference>
<dbReference type="InterPro" id="IPR054566">
    <property type="entry name" value="ManC/GMP-like_b-helix"/>
</dbReference>
<feature type="domain" description="MannoseP isomerase/GMP-like beta-helix" evidence="11">
    <location>
        <begin position="311"/>
        <end position="362"/>
    </location>
</feature>
<keyword evidence="3 12" id="KW-0808">Transferase</keyword>
<dbReference type="EC" id="2.7.7.13" evidence="2"/>
<dbReference type="GO" id="GO:0004475">
    <property type="term" value="F:mannose-1-phosphate guanylyltransferase (GTP) activity"/>
    <property type="evidence" value="ECO:0007669"/>
    <property type="project" value="UniProtKB-EC"/>
</dbReference>
<dbReference type="Pfam" id="PF00483">
    <property type="entry name" value="NTP_transferase"/>
    <property type="match status" value="1"/>
</dbReference>
<keyword evidence="4 12" id="KW-0548">Nucleotidyltransferase</keyword>
<feature type="domain" description="Mannose-6-phosphate isomerase type II C-terminal" evidence="10">
    <location>
        <begin position="366"/>
        <end position="480"/>
    </location>
</feature>
<dbReference type="GO" id="GO:0005525">
    <property type="term" value="F:GTP binding"/>
    <property type="evidence" value="ECO:0007669"/>
    <property type="project" value="UniProtKB-KW"/>
</dbReference>
<accession>A0A375E946</accession>
<dbReference type="InterPro" id="IPR014710">
    <property type="entry name" value="RmlC-like_jellyroll"/>
</dbReference>
<evidence type="ECO:0000256" key="7">
    <source>
        <dbReference type="ARBA" id="ARBA00047343"/>
    </source>
</evidence>
<dbReference type="RefSeq" id="WP_116332684.1">
    <property type="nucleotide sequence ID" value="NZ_LT992560.1"/>
</dbReference>
<evidence type="ECO:0000256" key="5">
    <source>
        <dbReference type="ARBA" id="ARBA00022741"/>
    </source>
</evidence>
<evidence type="ECO:0000256" key="3">
    <source>
        <dbReference type="ARBA" id="ARBA00022679"/>
    </source>
</evidence>
<dbReference type="CDD" id="cd02509">
    <property type="entry name" value="GDP-M1P_Guanylyltransferase"/>
    <property type="match status" value="1"/>
</dbReference>
<dbReference type="Pfam" id="PF01050">
    <property type="entry name" value="MannoseP_isomer"/>
    <property type="match status" value="1"/>
</dbReference>
<dbReference type="FunFam" id="2.60.120.10:FF:000032">
    <property type="entry name" value="Mannose-1-phosphate guanylyltransferase/mannose-6-phosphate isomerase"/>
    <property type="match status" value="1"/>
</dbReference>
<evidence type="ECO:0000256" key="6">
    <source>
        <dbReference type="ARBA" id="ARBA00023134"/>
    </source>
</evidence>
<dbReference type="InterPro" id="IPR011051">
    <property type="entry name" value="RmlC_Cupin_sf"/>
</dbReference>
<dbReference type="FunFam" id="3.90.550.10:FF:000046">
    <property type="entry name" value="Mannose-1-phosphate guanylyltransferase (GDP)"/>
    <property type="match status" value="1"/>
</dbReference>
<dbReference type="InterPro" id="IPR001538">
    <property type="entry name" value="Man6P_isomerase-2_C"/>
</dbReference>
<comment type="caution">
    <text evidence="12">The sequence shown here is derived from an EMBL/GenBank/DDBJ whole genome shotgun (WGS) entry which is preliminary data.</text>
</comment>
<dbReference type="InterPro" id="IPR051161">
    <property type="entry name" value="Mannose-6P_isomerase_type2"/>
</dbReference>
<feature type="domain" description="Nucleotidyl transferase" evidence="9">
    <location>
        <begin position="11"/>
        <end position="295"/>
    </location>
</feature>
<dbReference type="InterPro" id="IPR029044">
    <property type="entry name" value="Nucleotide-diphossugar_trans"/>
</dbReference>
<evidence type="ECO:0000259" key="11">
    <source>
        <dbReference type="Pfam" id="PF22640"/>
    </source>
</evidence>
<dbReference type="GO" id="GO:0000271">
    <property type="term" value="P:polysaccharide biosynthetic process"/>
    <property type="evidence" value="ECO:0007669"/>
    <property type="project" value="InterPro"/>
</dbReference>
<evidence type="ECO:0000259" key="10">
    <source>
        <dbReference type="Pfam" id="PF01050"/>
    </source>
</evidence>
<dbReference type="EMBL" id="OFTH01000043">
    <property type="protein sequence ID" value="SOZ71592.1"/>
    <property type="molecule type" value="Genomic_DNA"/>
</dbReference>
<evidence type="ECO:0000313" key="12">
    <source>
        <dbReference type="EMBL" id="SOZ71592.1"/>
    </source>
</evidence>
<dbReference type="InterPro" id="IPR049577">
    <property type="entry name" value="GMPP_N"/>
</dbReference>
<keyword evidence="6" id="KW-0342">GTP-binding</keyword>